<dbReference type="EMBL" id="RKLT01000029">
    <property type="protein sequence ID" value="MBX0297825.1"/>
    <property type="molecule type" value="Genomic_DNA"/>
</dbReference>
<keyword evidence="9" id="KW-0548">Nucleotidyltransferase</keyword>
<feature type="domain" description="Polymerase/histidinol phosphatase N-terminal" evidence="23">
    <location>
        <begin position="348"/>
        <end position="426"/>
    </location>
</feature>
<dbReference type="CDD" id="cd00141">
    <property type="entry name" value="NT_POLXc"/>
    <property type="match status" value="1"/>
</dbReference>
<evidence type="ECO:0000256" key="2">
    <source>
        <dbReference type="ARBA" id="ARBA00004496"/>
    </source>
</evidence>
<dbReference type="InterPro" id="IPR043519">
    <property type="entry name" value="NT_sf"/>
</dbReference>
<keyword evidence="14" id="KW-0915">Sodium</keyword>
<dbReference type="GO" id="GO:0003677">
    <property type="term" value="F:DNA binding"/>
    <property type="evidence" value="ECO:0007669"/>
    <property type="project" value="InterPro"/>
</dbReference>
<reference evidence="25 26" key="1">
    <citation type="submission" date="2021-06" db="EMBL/GenBank/DDBJ databases">
        <title>Halomicroarcula sp. a new haloarchaeum isolated from saline soil.</title>
        <authorList>
            <person name="Duran-Viseras A."/>
            <person name="Sanchez-Porro C."/>
            <person name="Ventosa A."/>
        </authorList>
    </citation>
    <scope>NUCLEOTIDE SEQUENCE [LARGE SCALE GENOMIC DNA]</scope>
    <source>
        <strain evidence="25 26">F27</strain>
    </source>
</reference>
<dbReference type="EC" id="4.2.99.18" evidence="4"/>
<keyword evidence="25" id="KW-0378">Hydrolase</keyword>
<dbReference type="PANTHER" id="PTHR36928">
    <property type="entry name" value="PHOSPHATASE YCDX-RELATED"/>
    <property type="match status" value="1"/>
</dbReference>
<evidence type="ECO:0000259" key="23">
    <source>
        <dbReference type="SMART" id="SM00481"/>
    </source>
</evidence>
<evidence type="ECO:0000256" key="7">
    <source>
        <dbReference type="ARBA" id="ARBA00022634"/>
    </source>
</evidence>
<evidence type="ECO:0000256" key="5">
    <source>
        <dbReference type="ARBA" id="ARBA00020020"/>
    </source>
</evidence>
<dbReference type="EC" id="2.7.7.7" evidence="3"/>
<evidence type="ECO:0000256" key="13">
    <source>
        <dbReference type="ARBA" id="ARBA00022932"/>
    </source>
</evidence>
<protein>
    <recommendedName>
        <fullName evidence="5">DNA polymerase beta</fullName>
        <ecNumber evidence="3">2.7.7.7</ecNumber>
        <ecNumber evidence="4">4.2.99.18</ecNumber>
    </recommendedName>
    <alternativeName>
        <fullName evidence="16">5'-deoxyribose-phosphate lyase</fullName>
    </alternativeName>
    <alternativeName>
        <fullName evidence="17">AP lyase</fullName>
    </alternativeName>
</protein>
<dbReference type="GO" id="GO:0004527">
    <property type="term" value="F:exonuclease activity"/>
    <property type="evidence" value="ECO:0007669"/>
    <property type="project" value="UniProtKB-KW"/>
</dbReference>
<keyword evidence="11" id="KW-0227">DNA damage</keyword>
<dbReference type="RefSeq" id="WP_220582409.1">
    <property type="nucleotide sequence ID" value="NZ_RKLT01000029.1"/>
</dbReference>
<keyword evidence="25" id="KW-0540">Nuclease</keyword>
<dbReference type="SUPFAM" id="SSF81301">
    <property type="entry name" value="Nucleotidyltransferase"/>
    <property type="match status" value="1"/>
</dbReference>
<evidence type="ECO:0000256" key="12">
    <source>
        <dbReference type="ARBA" id="ARBA00022843"/>
    </source>
</evidence>
<keyword evidence="15" id="KW-0234">DNA repair</keyword>
<accession>A0AAW4PIH0</accession>
<keyword evidence="25" id="KW-0269">Exonuclease</keyword>
<keyword evidence="10" id="KW-0235">DNA replication</keyword>
<comment type="catalytic activity">
    <reaction evidence="21">
        <text>DNA(n) + a 2'-deoxyribonucleoside 5'-triphosphate = DNA(n+1) + diphosphate</text>
        <dbReference type="Rhea" id="RHEA:22508"/>
        <dbReference type="Rhea" id="RHEA-COMP:17339"/>
        <dbReference type="Rhea" id="RHEA-COMP:17340"/>
        <dbReference type="ChEBI" id="CHEBI:33019"/>
        <dbReference type="ChEBI" id="CHEBI:61560"/>
        <dbReference type="ChEBI" id="CHEBI:173112"/>
        <dbReference type="EC" id="2.7.7.7"/>
    </reaction>
</comment>
<dbReference type="InterPro" id="IPR022311">
    <property type="entry name" value="PolX-like"/>
</dbReference>
<evidence type="ECO:0000256" key="1">
    <source>
        <dbReference type="ARBA" id="ARBA00001946"/>
    </source>
</evidence>
<dbReference type="InterPro" id="IPR016195">
    <property type="entry name" value="Pol/histidinol_Pase-like"/>
</dbReference>
<sequence length="572" mass="63817">MKNQEIATMLREIADFLEIQEAEYKPRAYRTAARNIESLSEDIEDIHARGELEEIEGVGESIGEKIAEYLETGELEYYEGLKADLPVDIETITSVEGVGPKTAKKLYLEVGIKTLDDLESAAEKGEIADLEGFGEKSQQNILDHIERAKESQERMLLGRAFPIAQDIETRLHDDDAFDQVDIVGSFRRRRPTVGDIDILATASVPETAMERFCTHDDVKEVLSRGETKSSVVVSGDLQMDLRIVDGTEYGSALVYFTGSKDHNITLRNWAIDRDWKLNEYGLFDVSGVDTEEDSQRAGERLASETEADVYDTLDLAWIPPEIREDTGEIDAAAAGELPDLVEIDDVRGDLQLHTDYSDGSHSVREMAEAAAERELEYVLVTDHGPHAPIPSTLDEETFEEQVADVEAANEDLNITVLQGIEAEITEDGLELPESWYDHCDLIVAGMHSTPSDPTERIVDALVESPIDIFAHPSNRLINEREPLDLDTETVMETAAEENVAIEINAQPQRLDLDWASVKEYRNTVSYVVSTDAHTTGELDFMHLGVAQARRGWCEASNVLNTHSLDDLLSFFE</sequence>
<name>A0AAW4PIH0_9EURY</name>
<evidence type="ECO:0000259" key="24">
    <source>
        <dbReference type="SMART" id="SM00483"/>
    </source>
</evidence>
<dbReference type="PRINTS" id="PR00870">
    <property type="entry name" value="DNAPOLXBETA"/>
</dbReference>
<keyword evidence="7" id="KW-0237">DNA synthesis</keyword>
<dbReference type="InterPro" id="IPR002054">
    <property type="entry name" value="DNA-dir_DNA_pol_X"/>
</dbReference>
<dbReference type="Gene3D" id="3.20.20.140">
    <property type="entry name" value="Metal-dependent hydrolases"/>
    <property type="match status" value="1"/>
</dbReference>
<dbReference type="NCBIfam" id="NF006375">
    <property type="entry name" value="PRK08609.1"/>
    <property type="match status" value="1"/>
</dbReference>
<evidence type="ECO:0000256" key="4">
    <source>
        <dbReference type="ARBA" id="ARBA00012720"/>
    </source>
</evidence>
<evidence type="ECO:0000259" key="22">
    <source>
        <dbReference type="SMART" id="SM00278"/>
    </source>
</evidence>
<dbReference type="Gene3D" id="1.10.150.110">
    <property type="entry name" value="DNA polymerase beta, N-terminal domain-like"/>
    <property type="match status" value="1"/>
</dbReference>
<evidence type="ECO:0000256" key="6">
    <source>
        <dbReference type="ARBA" id="ARBA00022481"/>
    </source>
</evidence>
<comment type="cofactor">
    <cofactor evidence="1">
        <name>Mg(2+)</name>
        <dbReference type="ChEBI" id="CHEBI:18420"/>
    </cofactor>
</comment>
<evidence type="ECO:0000256" key="18">
    <source>
        <dbReference type="ARBA" id="ARBA00044632"/>
    </source>
</evidence>
<dbReference type="SMART" id="SM00481">
    <property type="entry name" value="POLIIIAc"/>
    <property type="match status" value="1"/>
</dbReference>
<comment type="subcellular location">
    <subcellularLocation>
        <location evidence="2">Cytoplasm</location>
    </subcellularLocation>
</comment>
<dbReference type="Gene3D" id="3.30.210.10">
    <property type="entry name" value="DNA polymerase, thumb domain"/>
    <property type="match status" value="1"/>
</dbReference>
<feature type="domain" description="Helix-hairpin-helix DNA-binding motif class 1" evidence="22">
    <location>
        <begin position="90"/>
        <end position="109"/>
    </location>
</feature>
<evidence type="ECO:0000256" key="10">
    <source>
        <dbReference type="ARBA" id="ARBA00022705"/>
    </source>
</evidence>
<dbReference type="GO" id="GO:0042578">
    <property type="term" value="F:phosphoric ester hydrolase activity"/>
    <property type="evidence" value="ECO:0007669"/>
    <property type="project" value="TreeGrafter"/>
</dbReference>
<evidence type="ECO:0000256" key="17">
    <source>
        <dbReference type="ARBA" id="ARBA00035726"/>
    </source>
</evidence>
<evidence type="ECO:0000256" key="19">
    <source>
        <dbReference type="ARBA" id="ARBA00044678"/>
    </source>
</evidence>
<dbReference type="GO" id="GO:0003887">
    <property type="term" value="F:DNA-directed DNA polymerase activity"/>
    <property type="evidence" value="ECO:0007669"/>
    <property type="project" value="UniProtKB-KW"/>
</dbReference>
<comment type="catalytic activity">
    <reaction evidence="19">
        <text>a 5'-end 2'-deoxyribose-2'-deoxyribonucleotide-DNA = (2E,4S)-4-hydroxypenten-2-al-5-phosphate + a 5'-end 5'-phospho-2'-deoxyribonucleoside-DNA + H(+)</text>
        <dbReference type="Rhea" id="RHEA:76255"/>
        <dbReference type="Rhea" id="RHEA-COMP:13180"/>
        <dbReference type="Rhea" id="RHEA-COMP:18657"/>
        <dbReference type="ChEBI" id="CHEBI:15378"/>
        <dbReference type="ChEBI" id="CHEBI:136412"/>
        <dbReference type="ChEBI" id="CHEBI:195194"/>
        <dbReference type="ChEBI" id="CHEBI:195195"/>
    </reaction>
</comment>
<dbReference type="SMART" id="SM00278">
    <property type="entry name" value="HhH1"/>
    <property type="match status" value="3"/>
</dbReference>
<evidence type="ECO:0000256" key="8">
    <source>
        <dbReference type="ARBA" id="ARBA00022679"/>
    </source>
</evidence>
<evidence type="ECO:0000256" key="9">
    <source>
        <dbReference type="ARBA" id="ARBA00022695"/>
    </source>
</evidence>
<comment type="caution">
    <text evidence="25">The sequence shown here is derived from an EMBL/GenBank/DDBJ whole genome shotgun (WGS) entry which is preliminary data.</text>
</comment>
<gene>
    <name evidence="25" type="primary">polX</name>
    <name evidence="25" type="ORF">EGH23_23440</name>
</gene>
<dbReference type="Proteomes" id="UP001430455">
    <property type="component" value="Unassembled WGS sequence"/>
</dbReference>
<evidence type="ECO:0000256" key="15">
    <source>
        <dbReference type="ARBA" id="ARBA00023204"/>
    </source>
</evidence>
<dbReference type="SUPFAM" id="SSF89550">
    <property type="entry name" value="PHP domain-like"/>
    <property type="match status" value="1"/>
</dbReference>
<dbReference type="SUPFAM" id="SSF47802">
    <property type="entry name" value="DNA polymerase beta, N-terminal domain-like"/>
    <property type="match status" value="1"/>
</dbReference>
<dbReference type="PIRSF" id="PIRSF005047">
    <property type="entry name" value="UCP005047_YshC"/>
    <property type="match status" value="1"/>
</dbReference>
<feature type="domain" description="DNA-directed DNA polymerase X" evidence="24">
    <location>
        <begin position="1"/>
        <end position="324"/>
    </location>
</feature>
<dbReference type="InterPro" id="IPR027421">
    <property type="entry name" value="DNA_pol_lamdba_lyase_dom_sf"/>
</dbReference>
<comment type="catalytic activity">
    <reaction evidence="18">
        <text>2'-deoxyribonucleotide-(2'-deoxyribose 5'-phosphate)-2'-deoxyribonucleotide-DNA = a 3'-end 2'-deoxyribonucleotide-(2,3-dehydro-2,3-deoxyribose 5'-phosphate)-DNA + a 5'-end 5'-phospho-2'-deoxyribonucleoside-DNA + H(+)</text>
        <dbReference type="Rhea" id="RHEA:66592"/>
        <dbReference type="Rhea" id="RHEA-COMP:13180"/>
        <dbReference type="Rhea" id="RHEA-COMP:16897"/>
        <dbReference type="Rhea" id="RHEA-COMP:17067"/>
        <dbReference type="ChEBI" id="CHEBI:15378"/>
        <dbReference type="ChEBI" id="CHEBI:136412"/>
        <dbReference type="ChEBI" id="CHEBI:157695"/>
        <dbReference type="ChEBI" id="CHEBI:167181"/>
        <dbReference type="EC" id="4.2.99.18"/>
    </reaction>
</comment>
<dbReference type="Pfam" id="PF02811">
    <property type="entry name" value="PHP"/>
    <property type="match status" value="1"/>
</dbReference>
<evidence type="ECO:0000256" key="14">
    <source>
        <dbReference type="ARBA" id="ARBA00023053"/>
    </source>
</evidence>
<keyword evidence="12" id="KW-0832">Ubl conjugation</keyword>
<dbReference type="Pfam" id="PF14791">
    <property type="entry name" value="DNA_pol_B_thumb"/>
    <property type="match status" value="1"/>
</dbReference>
<dbReference type="InterPro" id="IPR003141">
    <property type="entry name" value="Pol/His_phosphatase_N"/>
</dbReference>
<dbReference type="SMART" id="SM00483">
    <property type="entry name" value="POLXc"/>
    <property type="match status" value="1"/>
</dbReference>
<feature type="domain" description="Helix-hairpin-helix DNA-binding motif class 1" evidence="22">
    <location>
        <begin position="125"/>
        <end position="144"/>
    </location>
</feature>
<evidence type="ECO:0000256" key="20">
    <source>
        <dbReference type="ARBA" id="ARBA00045548"/>
    </source>
</evidence>
<feature type="domain" description="Helix-hairpin-helix DNA-binding motif class 1" evidence="22">
    <location>
        <begin position="50"/>
        <end position="69"/>
    </location>
</feature>
<dbReference type="GO" id="GO:0005829">
    <property type="term" value="C:cytosol"/>
    <property type="evidence" value="ECO:0007669"/>
    <property type="project" value="TreeGrafter"/>
</dbReference>
<dbReference type="InterPro" id="IPR029398">
    <property type="entry name" value="PolB_thumb"/>
</dbReference>
<dbReference type="Pfam" id="PF14716">
    <property type="entry name" value="HHH_8"/>
    <property type="match status" value="1"/>
</dbReference>
<evidence type="ECO:0000256" key="21">
    <source>
        <dbReference type="ARBA" id="ARBA00049244"/>
    </source>
</evidence>
<dbReference type="InterPro" id="IPR003583">
    <property type="entry name" value="Hlx-hairpin-Hlx_DNA-bd_motif"/>
</dbReference>
<dbReference type="InterPro" id="IPR010996">
    <property type="entry name" value="HHH_MUS81"/>
</dbReference>
<proteinExistence type="predicted"/>
<comment type="function">
    <text evidence="20">Repair polymerase that plays a key role in base-excision repair. During this process, the damaged base is excised by specific DNA glycosylases, the DNA backbone is nicked at the abasic site by an apurinic/apyrimidic (AP) endonuclease, and POLB removes 5'-deoxyribose-phosphate from the preincised AP site acting as a 5'-deoxyribose-phosphate lyase (5'-dRP lyase); through its DNA polymerase activity, it adds one nucleotide to the 3' end of the arising single-nucleotide gap. Conducts 'gap-filling' DNA synthesis in a stepwise distributive fashion rather than in a processive fashion as for other DNA polymerases. It is also able to cleave sugar-phosphate bonds 3' to an intact AP site, acting as an AP lyase.</text>
</comment>
<dbReference type="GO" id="GO:0140078">
    <property type="term" value="F:class I DNA-(apurinic or apyrimidinic site) endonuclease activity"/>
    <property type="evidence" value="ECO:0007669"/>
    <property type="project" value="UniProtKB-EC"/>
</dbReference>
<dbReference type="AlphaFoldDB" id="A0AAW4PIH0"/>
<dbReference type="Gene3D" id="1.10.150.20">
    <property type="entry name" value="5' to 3' exonuclease, C-terminal subdomain"/>
    <property type="match status" value="1"/>
</dbReference>
<keyword evidence="26" id="KW-1185">Reference proteome</keyword>
<dbReference type="Gene3D" id="3.30.460.10">
    <property type="entry name" value="Beta Polymerase, domain 2"/>
    <property type="match status" value="1"/>
</dbReference>
<evidence type="ECO:0000256" key="3">
    <source>
        <dbReference type="ARBA" id="ARBA00012417"/>
    </source>
</evidence>
<evidence type="ECO:0000313" key="25">
    <source>
        <dbReference type="EMBL" id="MBX0297825.1"/>
    </source>
</evidence>
<keyword evidence="8" id="KW-0808">Transferase</keyword>
<keyword evidence="13" id="KW-0239">DNA-directed DNA polymerase</keyword>
<dbReference type="Pfam" id="PF14520">
    <property type="entry name" value="HHH_5"/>
    <property type="match status" value="1"/>
</dbReference>
<keyword evidence="6" id="KW-0488">Methylation</keyword>
<evidence type="ECO:0000313" key="26">
    <source>
        <dbReference type="Proteomes" id="UP001430455"/>
    </source>
</evidence>
<dbReference type="InterPro" id="IPR004013">
    <property type="entry name" value="PHP_dom"/>
</dbReference>
<dbReference type="InterPro" id="IPR002008">
    <property type="entry name" value="DNA_pol_X_beta-like"/>
</dbReference>
<dbReference type="InterPro" id="IPR037160">
    <property type="entry name" value="DNA_Pol_thumb_sf"/>
</dbReference>
<organism evidence="25 26">
    <name type="scientific">Haloarcula nitratireducens</name>
    <dbReference type="NCBI Taxonomy" id="2487749"/>
    <lineage>
        <taxon>Archaea</taxon>
        <taxon>Methanobacteriati</taxon>
        <taxon>Methanobacteriota</taxon>
        <taxon>Stenosarchaea group</taxon>
        <taxon>Halobacteria</taxon>
        <taxon>Halobacteriales</taxon>
        <taxon>Haloarculaceae</taxon>
        <taxon>Haloarcula</taxon>
    </lineage>
</organism>
<dbReference type="InterPro" id="IPR050243">
    <property type="entry name" value="PHP_phosphatase"/>
</dbReference>
<evidence type="ECO:0000256" key="16">
    <source>
        <dbReference type="ARBA" id="ARBA00035717"/>
    </source>
</evidence>
<dbReference type="GO" id="GO:0006281">
    <property type="term" value="P:DNA repair"/>
    <property type="evidence" value="ECO:0007669"/>
    <property type="project" value="UniProtKB-KW"/>
</dbReference>
<dbReference type="PANTHER" id="PTHR36928:SF1">
    <property type="entry name" value="PHOSPHATASE YCDX-RELATED"/>
    <property type="match status" value="1"/>
</dbReference>
<evidence type="ECO:0000256" key="11">
    <source>
        <dbReference type="ARBA" id="ARBA00022763"/>
    </source>
</evidence>
<dbReference type="GO" id="GO:0008270">
    <property type="term" value="F:zinc ion binding"/>
    <property type="evidence" value="ECO:0007669"/>
    <property type="project" value="TreeGrafter"/>
</dbReference>